<evidence type="ECO:0000313" key="2">
    <source>
        <dbReference type="Proteomes" id="UP000235406"/>
    </source>
</evidence>
<proteinExistence type="predicted"/>
<dbReference type="AlphaFoldDB" id="A0A2N7K8M9"/>
<organism evidence="1 2">
    <name type="scientific">Vibrio lentus</name>
    <dbReference type="NCBI Taxonomy" id="136468"/>
    <lineage>
        <taxon>Bacteria</taxon>
        <taxon>Pseudomonadati</taxon>
        <taxon>Pseudomonadota</taxon>
        <taxon>Gammaproteobacteria</taxon>
        <taxon>Vibrionales</taxon>
        <taxon>Vibrionaceae</taxon>
        <taxon>Vibrio</taxon>
    </lineage>
</organism>
<gene>
    <name evidence="1" type="ORF">BCT49_05365</name>
</gene>
<dbReference type="EMBL" id="MCZK01000105">
    <property type="protein sequence ID" value="PMM71096.1"/>
    <property type="molecule type" value="Genomic_DNA"/>
</dbReference>
<comment type="caution">
    <text evidence="1">The sequence shown here is derived from an EMBL/GenBank/DDBJ whole genome shotgun (WGS) entry which is preliminary data.</text>
</comment>
<sequence>MSQYKCAFCSRSDVTLILLGSARACCDCIATANQLVNIERFSPNNQVEEIALLFIFFLETDLILTRQLLTAQSMSEGLQKLIRQKRGKLASVVVDYNEIGEHYSKKIKALIKEHSVLLDLYTNAT</sequence>
<reference evidence="2" key="1">
    <citation type="submission" date="2016-07" db="EMBL/GenBank/DDBJ databases">
        <title>Nontailed viruses are major unrecognized killers of bacteria in the ocean.</title>
        <authorList>
            <person name="Kauffman K."/>
            <person name="Hussain F."/>
            <person name="Yang J."/>
            <person name="Arevalo P."/>
            <person name="Brown J."/>
            <person name="Cutler M."/>
            <person name="Kelly L."/>
            <person name="Polz M.F."/>
        </authorList>
    </citation>
    <scope>NUCLEOTIDE SEQUENCE [LARGE SCALE GENOMIC DNA]</scope>
    <source>
        <strain evidence="2">10N.261.46.F8</strain>
    </source>
</reference>
<name>A0A2N7K8M9_9VIBR</name>
<dbReference type="RefSeq" id="WP_102435111.1">
    <property type="nucleotide sequence ID" value="NZ_CAWNVI010000105.1"/>
</dbReference>
<dbReference type="OrthoDB" id="1537364at1236"/>
<evidence type="ECO:0000313" key="1">
    <source>
        <dbReference type="EMBL" id="PMM71096.1"/>
    </source>
</evidence>
<protein>
    <submittedName>
        <fullName evidence="1">Uncharacterized protein</fullName>
    </submittedName>
</protein>
<accession>A0A2N7K8M9</accession>
<dbReference type="Proteomes" id="UP000235406">
    <property type="component" value="Unassembled WGS sequence"/>
</dbReference>